<dbReference type="Proteomes" id="UP000663829">
    <property type="component" value="Unassembled WGS sequence"/>
</dbReference>
<evidence type="ECO:0000256" key="1">
    <source>
        <dbReference type="ARBA" id="ARBA00023157"/>
    </source>
</evidence>
<reference evidence="4" key="1">
    <citation type="submission" date="2021-02" db="EMBL/GenBank/DDBJ databases">
        <authorList>
            <person name="Nowell W R."/>
        </authorList>
    </citation>
    <scope>NUCLEOTIDE SEQUENCE</scope>
</reference>
<gene>
    <name evidence="4" type="ORF">GPM918_LOCUS38477</name>
    <name evidence="5" type="ORF">SRO942_LOCUS39304</name>
</gene>
<evidence type="ECO:0000256" key="2">
    <source>
        <dbReference type="SAM" id="SignalP"/>
    </source>
</evidence>
<dbReference type="PROSITE" id="PS50869">
    <property type="entry name" value="BRICHOS"/>
    <property type="match status" value="1"/>
</dbReference>
<accession>A0A815VPE2</accession>
<protein>
    <recommendedName>
        <fullName evidence="3">BRICHOS domain-containing protein</fullName>
    </recommendedName>
</protein>
<feature type="chain" id="PRO_5035608097" description="BRICHOS domain-containing protein" evidence="2">
    <location>
        <begin position="16"/>
        <end position="227"/>
    </location>
</feature>
<evidence type="ECO:0000259" key="3">
    <source>
        <dbReference type="PROSITE" id="PS50869"/>
    </source>
</evidence>
<dbReference type="EMBL" id="CAJOBC010091187">
    <property type="protein sequence ID" value="CAF4398465.1"/>
    <property type="molecule type" value="Genomic_DNA"/>
</dbReference>
<organism evidence="4 6">
    <name type="scientific">Didymodactylos carnosus</name>
    <dbReference type="NCBI Taxonomy" id="1234261"/>
    <lineage>
        <taxon>Eukaryota</taxon>
        <taxon>Metazoa</taxon>
        <taxon>Spiralia</taxon>
        <taxon>Gnathifera</taxon>
        <taxon>Rotifera</taxon>
        <taxon>Eurotatoria</taxon>
        <taxon>Bdelloidea</taxon>
        <taxon>Philodinida</taxon>
        <taxon>Philodinidae</taxon>
        <taxon>Didymodactylos</taxon>
    </lineage>
</organism>
<dbReference type="InterPro" id="IPR007084">
    <property type="entry name" value="BRICHOS_dom"/>
</dbReference>
<keyword evidence="2" id="KW-0732">Signal</keyword>
<name>A0A815VPE2_9BILA</name>
<proteinExistence type="predicted"/>
<dbReference type="EMBL" id="CAJNOQ010025564">
    <property type="protein sequence ID" value="CAF1538385.1"/>
    <property type="molecule type" value="Genomic_DNA"/>
</dbReference>
<comment type="caution">
    <text evidence="4">The sequence shown here is derived from an EMBL/GenBank/DDBJ whole genome shotgun (WGS) entry which is preliminary data.</text>
</comment>
<keyword evidence="6" id="KW-1185">Reference proteome</keyword>
<evidence type="ECO:0000313" key="6">
    <source>
        <dbReference type="Proteomes" id="UP000663829"/>
    </source>
</evidence>
<dbReference type="OrthoDB" id="10097903at2759"/>
<keyword evidence="1" id="KW-1015">Disulfide bond</keyword>
<evidence type="ECO:0000313" key="5">
    <source>
        <dbReference type="EMBL" id="CAF4398465.1"/>
    </source>
</evidence>
<evidence type="ECO:0000313" key="4">
    <source>
        <dbReference type="EMBL" id="CAF1538385.1"/>
    </source>
</evidence>
<dbReference type="AlphaFoldDB" id="A0A815VPE2"/>
<dbReference type="Proteomes" id="UP000681722">
    <property type="component" value="Unassembled WGS sequence"/>
</dbReference>
<sequence length="227" mass="25723">MFVIILLFFVGLVQCDRSFVININQNGEIVHQNVTEKDDLLIIDVPGHTGVVHATYYLDYRSGYELVNFVNQGKCHLSTIDENIRHSKMVEPPQLSQVPGAKAAVYDASQFQRTNIIRLEQENPMGNTSFLRSELQSACRDRPIYYVKKMLEADLAKMKSDGRVTSTDDGYLIPTYLEGDKSMTCDIPDVAADNKPESLARFYIRKQDISSMIQVETAAVLFNIVYQ</sequence>
<feature type="non-terminal residue" evidence="4">
    <location>
        <position position="1"/>
    </location>
</feature>
<feature type="signal peptide" evidence="2">
    <location>
        <begin position="1"/>
        <end position="15"/>
    </location>
</feature>
<feature type="domain" description="BRICHOS" evidence="3">
    <location>
        <begin position="48"/>
        <end position="147"/>
    </location>
</feature>